<dbReference type="PANTHER" id="PTHR44688:SF16">
    <property type="entry name" value="DNA-BINDING TRANSCRIPTIONAL ACTIVATOR DEVR_DOSR"/>
    <property type="match status" value="1"/>
</dbReference>
<reference evidence="6 7" key="1">
    <citation type="submission" date="2022-01" db="EMBL/GenBank/DDBJ databases">
        <title>Draft Genome Sequences of Seven Type Strains of the Genus Streptomyces.</title>
        <authorList>
            <person name="Aziz S."/>
            <person name="Coretto E."/>
            <person name="Chronakova A."/>
            <person name="Sproer C."/>
            <person name="Huber K."/>
            <person name="Nouioui I."/>
            <person name="Gross H."/>
        </authorList>
    </citation>
    <scope>NUCLEOTIDE SEQUENCE [LARGE SCALE GENOMIC DNA]</scope>
    <source>
        <strain evidence="6 7">DSM 41685</strain>
    </source>
</reference>
<dbReference type="PANTHER" id="PTHR44688">
    <property type="entry name" value="DNA-BINDING TRANSCRIPTIONAL ACTIVATOR DEVR_DOSR"/>
    <property type="match status" value="1"/>
</dbReference>
<evidence type="ECO:0000256" key="2">
    <source>
        <dbReference type="ARBA" id="ARBA00023125"/>
    </source>
</evidence>
<dbReference type="InterPro" id="IPR016032">
    <property type="entry name" value="Sig_transdc_resp-reg_C-effctor"/>
</dbReference>
<evidence type="ECO:0000313" key="6">
    <source>
        <dbReference type="EMBL" id="MCG0061913.1"/>
    </source>
</evidence>
<feature type="non-terminal residue" evidence="6">
    <location>
        <position position="1"/>
    </location>
</feature>
<dbReference type="InterPro" id="IPR000792">
    <property type="entry name" value="Tscrpt_reg_LuxR_C"/>
</dbReference>
<accession>A0ABS9J8M5</accession>
<dbReference type="Gene3D" id="1.10.10.10">
    <property type="entry name" value="Winged helix-like DNA-binding domain superfamily/Winged helix DNA-binding domain"/>
    <property type="match status" value="1"/>
</dbReference>
<dbReference type="Pfam" id="PF00196">
    <property type="entry name" value="GerE"/>
    <property type="match status" value="1"/>
</dbReference>
<evidence type="ECO:0000256" key="3">
    <source>
        <dbReference type="ARBA" id="ARBA00023163"/>
    </source>
</evidence>
<dbReference type="SMART" id="SM00421">
    <property type="entry name" value="HTH_LUXR"/>
    <property type="match status" value="1"/>
</dbReference>
<evidence type="ECO:0000256" key="1">
    <source>
        <dbReference type="ARBA" id="ARBA00023015"/>
    </source>
</evidence>
<keyword evidence="7" id="KW-1185">Reference proteome</keyword>
<keyword evidence="2" id="KW-0238">DNA-binding</keyword>
<feature type="region of interest" description="Disordered" evidence="4">
    <location>
        <begin position="1"/>
        <end position="23"/>
    </location>
</feature>
<dbReference type="PRINTS" id="PR00038">
    <property type="entry name" value="HTHLUXR"/>
</dbReference>
<dbReference type="SUPFAM" id="SSF46894">
    <property type="entry name" value="C-terminal effector domain of the bipartite response regulators"/>
    <property type="match status" value="1"/>
</dbReference>
<comment type="caution">
    <text evidence="6">The sequence shown here is derived from an EMBL/GenBank/DDBJ whole genome shotgun (WGS) entry which is preliminary data.</text>
</comment>
<gene>
    <name evidence="6" type="ORF">L0F81_01200</name>
</gene>
<name>A0ABS9J8M5_9ACTN</name>
<dbReference type="CDD" id="cd06170">
    <property type="entry name" value="LuxR_C_like"/>
    <property type="match status" value="1"/>
</dbReference>
<keyword evidence="1" id="KW-0805">Transcription regulation</keyword>
<dbReference type="InterPro" id="IPR036388">
    <property type="entry name" value="WH-like_DNA-bd_sf"/>
</dbReference>
<keyword evidence="3" id="KW-0804">Transcription</keyword>
<evidence type="ECO:0000313" key="7">
    <source>
        <dbReference type="Proteomes" id="UP001299012"/>
    </source>
</evidence>
<feature type="domain" description="HTH luxR-type" evidence="5">
    <location>
        <begin position="88"/>
        <end position="153"/>
    </location>
</feature>
<dbReference type="EMBL" id="JAKKZF010000003">
    <property type="protein sequence ID" value="MCG0061913.1"/>
    <property type="molecule type" value="Genomic_DNA"/>
</dbReference>
<protein>
    <submittedName>
        <fullName evidence="6">LuxR C-terminal-related transcriptional regulator</fullName>
    </submittedName>
</protein>
<evidence type="ECO:0000256" key="4">
    <source>
        <dbReference type="SAM" id="MobiDB-lite"/>
    </source>
</evidence>
<dbReference type="RefSeq" id="WP_237480864.1">
    <property type="nucleotide sequence ID" value="NZ_JAKKZF010000003.1"/>
</dbReference>
<organism evidence="6 7">
    <name type="scientific">Streptomyces tricolor</name>
    <dbReference type="NCBI Taxonomy" id="68277"/>
    <lineage>
        <taxon>Bacteria</taxon>
        <taxon>Bacillati</taxon>
        <taxon>Actinomycetota</taxon>
        <taxon>Actinomycetes</taxon>
        <taxon>Kitasatosporales</taxon>
        <taxon>Streptomycetaceae</taxon>
        <taxon>Streptomyces</taxon>
        <taxon>Streptomyces violaceoruber group</taxon>
    </lineage>
</organism>
<dbReference type="Proteomes" id="UP001299012">
    <property type="component" value="Unassembled WGS sequence"/>
</dbReference>
<dbReference type="PROSITE" id="PS50043">
    <property type="entry name" value="HTH_LUXR_2"/>
    <property type="match status" value="1"/>
</dbReference>
<dbReference type="PROSITE" id="PS00622">
    <property type="entry name" value="HTH_LUXR_1"/>
    <property type="match status" value="1"/>
</dbReference>
<sequence length="158" mass="17176">ERTKGCRKTKSPLSGSMSSRPPAAASFPYELARIRLAHGIRLRQTQGRKAARLTLTLATETFERLGAPTWAERSRAELRAAGASPLTASAHLATLTWQERRIADLAASGLTNKEIGARMHLSPRTVSSHLYRVFPKLGITSRAALRDALGKMADSQDA</sequence>
<proteinExistence type="predicted"/>
<feature type="compositionally biased region" description="Basic residues" evidence="4">
    <location>
        <begin position="1"/>
        <end position="10"/>
    </location>
</feature>
<evidence type="ECO:0000259" key="5">
    <source>
        <dbReference type="PROSITE" id="PS50043"/>
    </source>
</evidence>